<reference evidence="4" key="3">
    <citation type="submission" date="2018-08" db="UniProtKB">
        <authorList>
            <consortium name="EnsemblPlants"/>
        </authorList>
    </citation>
    <scope>IDENTIFICATION</scope>
    <source>
        <strain evidence="4">cv. Bd21</strain>
    </source>
</reference>
<dbReference type="Gramene" id="KQK16036">
    <property type="protein sequence ID" value="KQK16036"/>
    <property type="gene ID" value="BRADI_1g26393v3"/>
</dbReference>
<dbReference type="OrthoDB" id="691624at2759"/>
<evidence type="ECO:0000313" key="5">
    <source>
        <dbReference type="Proteomes" id="UP000008810"/>
    </source>
</evidence>
<dbReference type="PANTHER" id="PTHR33083:SF103">
    <property type="entry name" value="SENESCENCE REGULATOR"/>
    <property type="match status" value="1"/>
</dbReference>
<protein>
    <submittedName>
        <fullName evidence="3 4">Uncharacterized protein</fullName>
    </submittedName>
</protein>
<dbReference type="AlphaFoldDB" id="A0A0Q3JVB1"/>
<evidence type="ECO:0000313" key="3">
    <source>
        <dbReference type="EMBL" id="KQK16036.1"/>
    </source>
</evidence>
<keyword evidence="5" id="KW-1185">Reference proteome</keyword>
<sequence length="158" mass="17313">MAGRGEEEFDEGEVWDVLQDHHQSSKEAAPLPDFYTPPRSSRSRSGKNKGVKDGDEELGTRGAARGKGKKPSSSTAPVAIPGWSSSRRTGCPGPDRGEEEEEEEEGGEMLPPHEWLAKKMERMSAAAASPEMARGRSKGREMRKFRDAVLPKTAFSEQ</sequence>
<proteinExistence type="inferred from homology"/>
<reference evidence="3 4" key="1">
    <citation type="journal article" date="2010" name="Nature">
        <title>Genome sequencing and analysis of the model grass Brachypodium distachyon.</title>
        <authorList>
            <consortium name="International Brachypodium Initiative"/>
        </authorList>
    </citation>
    <scope>NUCLEOTIDE SEQUENCE [LARGE SCALE GENOMIC DNA]</scope>
    <source>
        <strain evidence="3 4">Bd21</strain>
    </source>
</reference>
<evidence type="ECO:0000256" key="1">
    <source>
        <dbReference type="ARBA" id="ARBA00034773"/>
    </source>
</evidence>
<feature type="compositionally biased region" description="Basic and acidic residues" evidence="2">
    <location>
        <begin position="138"/>
        <end position="149"/>
    </location>
</feature>
<organism evidence="3">
    <name type="scientific">Brachypodium distachyon</name>
    <name type="common">Purple false brome</name>
    <name type="synonym">Trachynia distachya</name>
    <dbReference type="NCBI Taxonomy" id="15368"/>
    <lineage>
        <taxon>Eukaryota</taxon>
        <taxon>Viridiplantae</taxon>
        <taxon>Streptophyta</taxon>
        <taxon>Embryophyta</taxon>
        <taxon>Tracheophyta</taxon>
        <taxon>Spermatophyta</taxon>
        <taxon>Magnoliopsida</taxon>
        <taxon>Liliopsida</taxon>
        <taxon>Poales</taxon>
        <taxon>Poaceae</taxon>
        <taxon>BOP clade</taxon>
        <taxon>Pooideae</taxon>
        <taxon>Stipodae</taxon>
        <taxon>Brachypodieae</taxon>
        <taxon>Brachypodium</taxon>
    </lineage>
</organism>
<dbReference type="KEGG" id="bdi:100839045"/>
<dbReference type="GO" id="GO:0010150">
    <property type="term" value="P:leaf senescence"/>
    <property type="evidence" value="ECO:0007669"/>
    <property type="project" value="UniProtKB-ARBA"/>
</dbReference>
<dbReference type="STRING" id="15368.A0A0Q3JVB1"/>
<dbReference type="Pfam" id="PF04520">
    <property type="entry name" value="Senescence_reg"/>
    <property type="match status" value="1"/>
</dbReference>
<dbReference type="Proteomes" id="UP000008810">
    <property type="component" value="Chromosome 1"/>
</dbReference>
<dbReference type="EnsemblPlants" id="KQK16036">
    <property type="protein sequence ID" value="KQK16036"/>
    <property type="gene ID" value="BRADI_1g26393v3"/>
</dbReference>
<gene>
    <name evidence="4" type="primary">LOC100839045</name>
    <name evidence="3" type="ORF">BRADI_1g26393v3</name>
</gene>
<dbReference type="InterPro" id="IPR007608">
    <property type="entry name" value="Senescence_reg_S40"/>
</dbReference>
<reference evidence="3" key="2">
    <citation type="submission" date="2017-06" db="EMBL/GenBank/DDBJ databases">
        <title>WGS assembly of Brachypodium distachyon.</title>
        <authorList>
            <consortium name="The International Brachypodium Initiative"/>
            <person name="Lucas S."/>
            <person name="Harmon-Smith M."/>
            <person name="Lail K."/>
            <person name="Tice H."/>
            <person name="Grimwood J."/>
            <person name="Bruce D."/>
            <person name="Barry K."/>
            <person name="Shu S."/>
            <person name="Lindquist E."/>
            <person name="Wang M."/>
            <person name="Pitluck S."/>
            <person name="Vogel J.P."/>
            <person name="Garvin D.F."/>
            <person name="Mockler T.C."/>
            <person name="Schmutz J."/>
            <person name="Rokhsar D."/>
            <person name="Bevan M.W."/>
        </authorList>
    </citation>
    <scope>NUCLEOTIDE SEQUENCE</scope>
    <source>
        <strain evidence="3">Bd21</strain>
    </source>
</reference>
<name>A0A0Q3JVB1_BRADI</name>
<dbReference type="EMBL" id="CM000880">
    <property type="protein sequence ID" value="KQK16036.1"/>
    <property type="molecule type" value="Genomic_DNA"/>
</dbReference>
<dbReference type="GeneID" id="100839045"/>
<evidence type="ECO:0000313" key="4">
    <source>
        <dbReference type="EnsemblPlants" id="KQK16036"/>
    </source>
</evidence>
<comment type="similarity">
    <text evidence="1">Belongs to the senescence regulator S40 family.</text>
</comment>
<evidence type="ECO:0000256" key="2">
    <source>
        <dbReference type="SAM" id="MobiDB-lite"/>
    </source>
</evidence>
<accession>A0A0Q3JVB1</accession>
<dbReference type="RefSeq" id="XP_003560159.1">
    <property type="nucleotide sequence ID" value="XM_003560111.4"/>
</dbReference>
<feature type="compositionally biased region" description="Acidic residues" evidence="2">
    <location>
        <begin position="97"/>
        <end position="107"/>
    </location>
</feature>
<feature type="region of interest" description="Disordered" evidence="2">
    <location>
        <begin position="1"/>
        <end position="158"/>
    </location>
</feature>
<dbReference type="PANTHER" id="PTHR33083">
    <property type="entry name" value="EXPRESSED PROTEIN"/>
    <property type="match status" value="1"/>
</dbReference>